<evidence type="ECO:0000313" key="5">
    <source>
        <dbReference type="Proteomes" id="UP000000263"/>
    </source>
</evidence>
<dbReference type="FunFam" id="3.40.50.720:FF:000084">
    <property type="entry name" value="Short-chain dehydrogenase reductase"/>
    <property type="match status" value="1"/>
</dbReference>
<comment type="similarity">
    <text evidence="1 3">Belongs to the short-chain dehydrogenases/reductases (SDR) family.</text>
</comment>
<dbReference type="GO" id="GO:0016020">
    <property type="term" value="C:membrane"/>
    <property type="evidence" value="ECO:0007669"/>
    <property type="project" value="TreeGrafter"/>
</dbReference>
<dbReference type="Gene3D" id="3.40.50.720">
    <property type="entry name" value="NAD(P)-binding Rossmann-like Domain"/>
    <property type="match status" value="1"/>
</dbReference>
<keyword evidence="5" id="KW-1185">Reference proteome</keyword>
<dbReference type="InterPro" id="IPR002347">
    <property type="entry name" value="SDR_fam"/>
</dbReference>
<sequence>MESLAGQVVVITGASGGFGALIARRCVAAGARVALAARTMTALERLVETSGGPTRAIAVATDVANPDDVARLARTTLDHFGHVDVLVNNAGFGIFDRLADARLEDVRAMMEVNVFGALACTQAFLPHMLARRSGQIVMMASMAGLVAAPNMGGYTATKHALVGLSRTLMLELEGTGVRCAMICPGVAETGFQHRAGAEKYPRIARLSTCTADQVADATLRAIARRTHGEIVVPWYGRLLALISYPLPGATRAVMRLIG</sequence>
<dbReference type="PROSITE" id="PS00061">
    <property type="entry name" value="ADH_SHORT"/>
    <property type="match status" value="1"/>
</dbReference>
<evidence type="ECO:0000256" key="1">
    <source>
        <dbReference type="ARBA" id="ARBA00006484"/>
    </source>
</evidence>
<dbReference type="GO" id="GO:0016491">
    <property type="term" value="F:oxidoreductase activity"/>
    <property type="evidence" value="ECO:0007669"/>
    <property type="project" value="UniProtKB-KW"/>
</dbReference>
<dbReference type="Proteomes" id="UP000000263">
    <property type="component" value="Chromosome"/>
</dbReference>
<dbReference type="KEGG" id="rca:Rcas_3727"/>
<dbReference type="InterPro" id="IPR036291">
    <property type="entry name" value="NAD(P)-bd_dom_sf"/>
</dbReference>
<dbReference type="STRING" id="383372.Rcas_3727"/>
<proteinExistence type="inferred from homology"/>
<dbReference type="eggNOG" id="COG0300">
    <property type="taxonomic scope" value="Bacteria"/>
</dbReference>
<dbReference type="EMBL" id="CP000804">
    <property type="protein sequence ID" value="ABU59767.1"/>
    <property type="molecule type" value="Genomic_DNA"/>
</dbReference>
<dbReference type="SUPFAM" id="SSF51735">
    <property type="entry name" value="NAD(P)-binding Rossmann-fold domains"/>
    <property type="match status" value="1"/>
</dbReference>
<dbReference type="RefSeq" id="WP_012122190.1">
    <property type="nucleotide sequence ID" value="NC_009767.1"/>
</dbReference>
<evidence type="ECO:0000313" key="4">
    <source>
        <dbReference type="EMBL" id="ABU59767.1"/>
    </source>
</evidence>
<gene>
    <name evidence="4" type="ordered locus">Rcas_3727</name>
</gene>
<protein>
    <submittedName>
        <fullName evidence="4">Short-chain dehydrogenase/reductase SDR</fullName>
    </submittedName>
</protein>
<dbReference type="AlphaFoldDB" id="A7NQC1"/>
<dbReference type="PRINTS" id="PR00081">
    <property type="entry name" value="GDHRDH"/>
</dbReference>
<dbReference type="Pfam" id="PF00106">
    <property type="entry name" value="adh_short"/>
    <property type="match status" value="1"/>
</dbReference>
<dbReference type="PANTHER" id="PTHR44196:SF1">
    <property type="entry name" value="DEHYDROGENASE_REDUCTASE SDR FAMILY MEMBER 7B"/>
    <property type="match status" value="1"/>
</dbReference>
<name>A7NQC1_ROSCS</name>
<dbReference type="PANTHER" id="PTHR44196">
    <property type="entry name" value="DEHYDROGENASE/REDUCTASE SDR FAMILY MEMBER 7B"/>
    <property type="match status" value="1"/>
</dbReference>
<dbReference type="OrthoDB" id="9792003at2"/>
<organism evidence="4 5">
    <name type="scientific">Roseiflexus castenholzii (strain DSM 13941 / HLO8)</name>
    <dbReference type="NCBI Taxonomy" id="383372"/>
    <lineage>
        <taxon>Bacteria</taxon>
        <taxon>Bacillati</taxon>
        <taxon>Chloroflexota</taxon>
        <taxon>Chloroflexia</taxon>
        <taxon>Chloroflexales</taxon>
        <taxon>Roseiflexineae</taxon>
        <taxon>Roseiflexaceae</taxon>
        <taxon>Roseiflexus</taxon>
    </lineage>
</organism>
<evidence type="ECO:0000256" key="3">
    <source>
        <dbReference type="RuleBase" id="RU000363"/>
    </source>
</evidence>
<reference evidence="4 5" key="1">
    <citation type="submission" date="2007-08" db="EMBL/GenBank/DDBJ databases">
        <title>Complete sequence of Roseiflexus castenholzii DSM 13941.</title>
        <authorList>
            <consortium name="US DOE Joint Genome Institute"/>
            <person name="Copeland A."/>
            <person name="Lucas S."/>
            <person name="Lapidus A."/>
            <person name="Barry K."/>
            <person name="Glavina del Rio T."/>
            <person name="Dalin E."/>
            <person name="Tice H."/>
            <person name="Pitluck S."/>
            <person name="Thompson L.S."/>
            <person name="Brettin T."/>
            <person name="Bruce D."/>
            <person name="Detter J.C."/>
            <person name="Han C."/>
            <person name="Tapia R."/>
            <person name="Schmutz J."/>
            <person name="Larimer F."/>
            <person name="Land M."/>
            <person name="Hauser L."/>
            <person name="Kyrpides N."/>
            <person name="Mikhailova N."/>
            <person name="Bryant D.A."/>
            <person name="Hanada S."/>
            <person name="Tsukatani Y."/>
            <person name="Richardson P."/>
        </authorList>
    </citation>
    <scope>NUCLEOTIDE SEQUENCE [LARGE SCALE GENOMIC DNA]</scope>
    <source>
        <strain evidence="5">DSM 13941 / HLO8</strain>
    </source>
</reference>
<evidence type="ECO:0000256" key="2">
    <source>
        <dbReference type="ARBA" id="ARBA00023002"/>
    </source>
</evidence>
<dbReference type="HOGENOM" id="CLU_010194_2_1_0"/>
<dbReference type="InterPro" id="IPR020904">
    <property type="entry name" value="Sc_DH/Rdtase_CS"/>
</dbReference>
<accession>A7NQC1</accession>
<keyword evidence="2" id="KW-0560">Oxidoreductase</keyword>
<dbReference type="PRINTS" id="PR00080">
    <property type="entry name" value="SDRFAMILY"/>
</dbReference>